<reference evidence="4" key="1">
    <citation type="journal article" date="2017" name="Genome Biol.">
        <title>Comparative genomics reveals high biological diversity and specific adaptations in the industrially and medically important fungal genus Aspergillus.</title>
        <authorList>
            <person name="de Vries R.P."/>
            <person name="Riley R."/>
            <person name="Wiebenga A."/>
            <person name="Aguilar-Osorio G."/>
            <person name="Amillis S."/>
            <person name="Uchima C.A."/>
            <person name="Anderluh G."/>
            <person name="Asadollahi M."/>
            <person name="Askin M."/>
            <person name="Barry K."/>
            <person name="Battaglia E."/>
            <person name="Bayram O."/>
            <person name="Benocci T."/>
            <person name="Braus-Stromeyer S.A."/>
            <person name="Caldana C."/>
            <person name="Canovas D."/>
            <person name="Cerqueira G.C."/>
            <person name="Chen F."/>
            <person name="Chen W."/>
            <person name="Choi C."/>
            <person name="Clum A."/>
            <person name="Dos Santos R.A."/>
            <person name="Damasio A.R."/>
            <person name="Diallinas G."/>
            <person name="Emri T."/>
            <person name="Fekete E."/>
            <person name="Flipphi M."/>
            <person name="Freyberg S."/>
            <person name="Gallo A."/>
            <person name="Gournas C."/>
            <person name="Habgood R."/>
            <person name="Hainaut M."/>
            <person name="Harispe M.L."/>
            <person name="Henrissat B."/>
            <person name="Hilden K.S."/>
            <person name="Hope R."/>
            <person name="Hossain A."/>
            <person name="Karabika E."/>
            <person name="Karaffa L."/>
            <person name="Karanyi Z."/>
            <person name="Krasevec N."/>
            <person name="Kuo A."/>
            <person name="Kusch H."/>
            <person name="LaButti K."/>
            <person name="Lagendijk E.L."/>
            <person name="Lapidus A."/>
            <person name="Levasseur A."/>
            <person name="Lindquist E."/>
            <person name="Lipzen A."/>
            <person name="Logrieco A.F."/>
            <person name="MacCabe A."/>
            <person name="Maekelae M.R."/>
            <person name="Malavazi I."/>
            <person name="Melin P."/>
            <person name="Meyer V."/>
            <person name="Mielnichuk N."/>
            <person name="Miskei M."/>
            <person name="Molnar A.P."/>
            <person name="Mule G."/>
            <person name="Ngan C.Y."/>
            <person name="Orejas M."/>
            <person name="Orosz E."/>
            <person name="Ouedraogo J.P."/>
            <person name="Overkamp K.M."/>
            <person name="Park H.-S."/>
            <person name="Perrone G."/>
            <person name="Piumi F."/>
            <person name="Punt P.J."/>
            <person name="Ram A.F."/>
            <person name="Ramon A."/>
            <person name="Rauscher S."/>
            <person name="Record E."/>
            <person name="Riano-Pachon D.M."/>
            <person name="Robert V."/>
            <person name="Roehrig J."/>
            <person name="Ruller R."/>
            <person name="Salamov A."/>
            <person name="Salih N.S."/>
            <person name="Samson R.A."/>
            <person name="Sandor E."/>
            <person name="Sanguinetti M."/>
            <person name="Schuetze T."/>
            <person name="Sepcic K."/>
            <person name="Shelest E."/>
            <person name="Sherlock G."/>
            <person name="Sophianopoulou V."/>
            <person name="Squina F.M."/>
            <person name="Sun H."/>
            <person name="Susca A."/>
            <person name="Todd R.B."/>
            <person name="Tsang A."/>
            <person name="Unkles S.E."/>
            <person name="van de Wiele N."/>
            <person name="van Rossen-Uffink D."/>
            <person name="Oliveira J.V."/>
            <person name="Vesth T.C."/>
            <person name="Visser J."/>
            <person name="Yu J.-H."/>
            <person name="Zhou M."/>
            <person name="Andersen M.R."/>
            <person name="Archer D.B."/>
            <person name="Baker S.E."/>
            <person name="Benoit I."/>
            <person name="Brakhage A.A."/>
            <person name="Braus G.H."/>
            <person name="Fischer R."/>
            <person name="Frisvad J.C."/>
            <person name="Goldman G.H."/>
            <person name="Houbraken J."/>
            <person name="Oakley B."/>
            <person name="Pocsi I."/>
            <person name="Scazzocchio C."/>
            <person name="Seiboth B."/>
            <person name="vanKuyk P.A."/>
            <person name="Wortman J."/>
            <person name="Dyer P.S."/>
            <person name="Grigoriev I.V."/>
        </authorList>
    </citation>
    <scope>NUCLEOTIDE SEQUENCE [LARGE SCALE GENOMIC DNA]</scope>
    <source>
        <strain evidence="4">ITEM 5010</strain>
    </source>
</reference>
<proteinExistence type="predicted"/>
<dbReference type="InterPro" id="IPR046623">
    <property type="entry name" value="DUF6536"/>
</dbReference>
<protein>
    <recommendedName>
        <fullName evidence="2">DUF6536 domain-containing protein</fullName>
    </recommendedName>
</protein>
<evidence type="ECO:0000256" key="1">
    <source>
        <dbReference type="SAM" id="Phobius"/>
    </source>
</evidence>
<dbReference type="VEuPathDB" id="FungiDB:ASPCADRAFT_1065"/>
<sequence>MRSRNGWNFCAVIDGRRKILWFMLLLSSTLVHMIYNSVIFSSISTIDYGMLLIPNDSAPTESLLGDDTTSRGNLLAQIRSDAAVVKAQVFNRTLTNVMTEDCASQYNVGLNTHLGTLIFVAARQYFHNTSILRSGAMTTSVYNSMQDLLAGPSSSSTSRPTTSSTR</sequence>
<keyword evidence="4" id="KW-1185">Reference proteome</keyword>
<accession>A0A1R3RXZ9</accession>
<dbReference type="Pfam" id="PF20163">
    <property type="entry name" value="DUF6536"/>
    <property type="match status" value="1"/>
</dbReference>
<feature type="transmembrane region" description="Helical" evidence="1">
    <location>
        <begin position="20"/>
        <end position="40"/>
    </location>
</feature>
<feature type="domain" description="DUF6536" evidence="2">
    <location>
        <begin position="11"/>
        <end position="56"/>
    </location>
</feature>
<evidence type="ECO:0000313" key="4">
    <source>
        <dbReference type="Proteomes" id="UP000188318"/>
    </source>
</evidence>
<dbReference type="STRING" id="602072.A0A1R3RXZ9"/>
<gene>
    <name evidence="3" type="ORF">ASPCADRAFT_1065</name>
</gene>
<keyword evidence="1" id="KW-0472">Membrane</keyword>
<dbReference type="EMBL" id="KV907494">
    <property type="protein sequence ID" value="OOF99385.1"/>
    <property type="molecule type" value="Genomic_DNA"/>
</dbReference>
<keyword evidence="1" id="KW-0812">Transmembrane</keyword>
<name>A0A1R3RXZ9_ASPC5</name>
<organism evidence="3 4">
    <name type="scientific">Aspergillus carbonarius (strain ITEM 5010)</name>
    <dbReference type="NCBI Taxonomy" id="602072"/>
    <lineage>
        <taxon>Eukaryota</taxon>
        <taxon>Fungi</taxon>
        <taxon>Dikarya</taxon>
        <taxon>Ascomycota</taxon>
        <taxon>Pezizomycotina</taxon>
        <taxon>Eurotiomycetes</taxon>
        <taxon>Eurotiomycetidae</taxon>
        <taxon>Eurotiales</taxon>
        <taxon>Aspergillaceae</taxon>
        <taxon>Aspergillus</taxon>
        <taxon>Aspergillus subgen. Circumdati</taxon>
    </lineage>
</organism>
<dbReference type="AlphaFoldDB" id="A0A1R3RXZ9"/>
<evidence type="ECO:0000313" key="3">
    <source>
        <dbReference type="EMBL" id="OOF99385.1"/>
    </source>
</evidence>
<dbReference type="Proteomes" id="UP000188318">
    <property type="component" value="Unassembled WGS sequence"/>
</dbReference>
<dbReference type="OrthoDB" id="5429634at2759"/>
<keyword evidence="1" id="KW-1133">Transmembrane helix</keyword>
<evidence type="ECO:0000259" key="2">
    <source>
        <dbReference type="Pfam" id="PF20163"/>
    </source>
</evidence>